<dbReference type="Proteomes" id="UP000069902">
    <property type="component" value="Chromosome cPNK"/>
</dbReference>
<evidence type="ECO:0000313" key="2">
    <source>
        <dbReference type="Proteomes" id="UP000069902"/>
    </source>
</evidence>
<proteinExistence type="predicted"/>
<gene>
    <name evidence="1" type="ORF">PNK_1182</name>
</gene>
<dbReference type="AlphaFoldDB" id="A0A0U5JEK0"/>
<keyword evidence="2" id="KW-1185">Reference proteome</keyword>
<dbReference type="InParanoid" id="A0A0U5JEK0"/>
<organism evidence="1 2">
    <name type="scientific">Candidatus Protochlamydia naegleriophila</name>
    <dbReference type="NCBI Taxonomy" id="389348"/>
    <lineage>
        <taxon>Bacteria</taxon>
        <taxon>Pseudomonadati</taxon>
        <taxon>Chlamydiota</taxon>
        <taxon>Chlamydiia</taxon>
        <taxon>Parachlamydiales</taxon>
        <taxon>Parachlamydiaceae</taxon>
        <taxon>Candidatus Protochlamydia</taxon>
    </lineage>
</organism>
<name>A0A0U5JEK0_9BACT</name>
<accession>A0A0U5JEK0</accession>
<sequence>MLNITNREFNNDTWNQMVIEAAESRISGREHKNICRVIYPNGACTLELKTNQEVKNHLQTYGSWNANCAKMSLKEVLNLTRICSLNHRINSQTKASINDALFLFGFRAAIKYENGFKGILRRVTAVFFNIFVTDSVALFSKNVIQDLSITVADYSNRGMLPLFIGSNANFAYLINTTRFS</sequence>
<dbReference type="PATRIC" id="fig|389348.3.peg.1311"/>
<dbReference type="KEGG" id="pnl:PNK_1182"/>
<reference evidence="2" key="1">
    <citation type="submission" date="2015-09" db="EMBL/GenBank/DDBJ databases">
        <authorList>
            <person name="Bertelli C."/>
        </authorList>
    </citation>
    <scope>NUCLEOTIDE SEQUENCE [LARGE SCALE GENOMIC DNA]</scope>
    <source>
        <strain evidence="2">KNic</strain>
    </source>
</reference>
<evidence type="ECO:0000313" key="1">
    <source>
        <dbReference type="EMBL" id="CUI16799.1"/>
    </source>
</evidence>
<protein>
    <submittedName>
        <fullName evidence="1">Uncharacterized protein</fullName>
    </submittedName>
</protein>
<dbReference type="RefSeq" id="WP_032125595.1">
    <property type="nucleotide sequence ID" value="NZ_LN879502.1"/>
</dbReference>
<dbReference type="EMBL" id="LN879502">
    <property type="protein sequence ID" value="CUI16799.1"/>
    <property type="molecule type" value="Genomic_DNA"/>
</dbReference>